<dbReference type="CDD" id="cd01650">
    <property type="entry name" value="RT_nLTR_like"/>
    <property type="match status" value="1"/>
</dbReference>
<dbReference type="PROSITE" id="PS50878">
    <property type="entry name" value="RT_POL"/>
    <property type="match status" value="1"/>
</dbReference>
<feature type="domain" description="Reverse transcriptase" evidence="2">
    <location>
        <begin position="54"/>
        <end position="293"/>
    </location>
</feature>
<dbReference type="AlphaFoldDB" id="A0AAW2XS29"/>
<protein>
    <submittedName>
        <fullName evidence="3">Mitochondrial protein</fullName>
    </submittedName>
</protein>
<keyword evidence="1" id="KW-1133">Transmembrane helix</keyword>
<dbReference type="InterPro" id="IPR000477">
    <property type="entry name" value="RT_dom"/>
</dbReference>
<dbReference type="PANTHER" id="PTHR46890">
    <property type="entry name" value="NON-LTR RETROLELEMENT REVERSE TRANSCRIPTASE-LIKE PROTEIN-RELATED"/>
    <property type="match status" value="1"/>
</dbReference>
<keyword evidence="1" id="KW-0472">Membrane</keyword>
<reference evidence="3" key="1">
    <citation type="submission" date="2020-06" db="EMBL/GenBank/DDBJ databases">
        <authorList>
            <person name="Li T."/>
            <person name="Hu X."/>
            <person name="Zhang T."/>
            <person name="Song X."/>
            <person name="Zhang H."/>
            <person name="Dai N."/>
            <person name="Sheng W."/>
            <person name="Hou X."/>
            <person name="Wei L."/>
        </authorList>
    </citation>
    <scope>NUCLEOTIDE SEQUENCE</scope>
    <source>
        <strain evidence="3">KEN1</strain>
        <tissue evidence="3">Leaf</tissue>
    </source>
</reference>
<feature type="transmembrane region" description="Helical" evidence="1">
    <location>
        <begin position="179"/>
        <end position="200"/>
    </location>
</feature>
<evidence type="ECO:0000259" key="2">
    <source>
        <dbReference type="PROSITE" id="PS50878"/>
    </source>
</evidence>
<keyword evidence="1" id="KW-0812">Transmembrane</keyword>
<dbReference type="InterPro" id="IPR043502">
    <property type="entry name" value="DNA/RNA_pol_sf"/>
</dbReference>
<dbReference type="PANTHER" id="PTHR46890:SF48">
    <property type="entry name" value="RNA-DIRECTED DNA POLYMERASE"/>
    <property type="match status" value="1"/>
</dbReference>
<gene>
    <name evidence="3" type="ORF">Slati_0977200</name>
</gene>
<evidence type="ECO:0000256" key="1">
    <source>
        <dbReference type="SAM" id="Phobius"/>
    </source>
</evidence>
<dbReference type="EMBL" id="JACGWN010000003">
    <property type="protein sequence ID" value="KAL0456380.1"/>
    <property type="molecule type" value="Genomic_DNA"/>
</dbReference>
<sequence length="293" mass="33269">MNDELTRTFTTDEIKRALHQMHPLKSPEPDGISPFFFQKYWNIVGVDICNCIFYFLNNGSFNPHMNFTQIVLIPKCSSPDSMAHFRPISLCNVVYKLASKTIANRLKPFLDSIISPFQSAFIPGRLITDNVLVAYELNHYLMHKSWGKVGQVSLKLDVSKAYDRVEWSFLERVLIKLGFLSKIISLIMTCVTIVPFSFMLNGEQFGILRPERGLRQGDPLSPYLFLLCAEVFSNMISRVEVEARIEGVAVSRRAPRISHLLFVNDTPIFCQATSEALHSVKQILTEFEAASPA</sequence>
<dbReference type="InterPro" id="IPR052343">
    <property type="entry name" value="Retrotransposon-Effector_Assoc"/>
</dbReference>
<organism evidence="3">
    <name type="scientific">Sesamum latifolium</name>
    <dbReference type="NCBI Taxonomy" id="2727402"/>
    <lineage>
        <taxon>Eukaryota</taxon>
        <taxon>Viridiplantae</taxon>
        <taxon>Streptophyta</taxon>
        <taxon>Embryophyta</taxon>
        <taxon>Tracheophyta</taxon>
        <taxon>Spermatophyta</taxon>
        <taxon>Magnoliopsida</taxon>
        <taxon>eudicotyledons</taxon>
        <taxon>Gunneridae</taxon>
        <taxon>Pentapetalae</taxon>
        <taxon>asterids</taxon>
        <taxon>lamiids</taxon>
        <taxon>Lamiales</taxon>
        <taxon>Pedaliaceae</taxon>
        <taxon>Sesamum</taxon>
    </lineage>
</organism>
<name>A0AAW2XS29_9LAMI</name>
<reference evidence="3" key="2">
    <citation type="journal article" date="2024" name="Plant">
        <title>Genomic evolution and insights into agronomic trait innovations of Sesamum species.</title>
        <authorList>
            <person name="Miao H."/>
            <person name="Wang L."/>
            <person name="Qu L."/>
            <person name="Liu H."/>
            <person name="Sun Y."/>
            <person name="Le M."/>
            <person name="Wang Q."/>
            <person name="Wei S."/>
            <person name="Zheng Y."/>
            <person name="Lin W."/>
            <person name="Duan Y."/>
            <person name="Cao H."/>
            <person name="Xiong S."/>
            <person name="Wang X."/>
            <person name="Wei L."/>
            <person name="Li C."/>
            <person name="Ma Q."/>
            <person name="Ju M."/>
            <person name="Zhao R."/>
            <person name="Li G."/>
            <person name="Mu C."/>
            <person name="Tian Q."/>
            <person name="Mei H."/>
            <person name="Zhang T."/>
            <person name="Gao T."/>
            <person name="Zhang H."/>
        </authorList>
    </citation>
    <scope>NUCLEOTIDE SEQUENCE</scope>
    <source>
        <strain evidence="3">KEN1</strain>
    </source>
</reference>
<dbReference type="SUPFAM" id="SSF56672">
    <property type="entry name" value="DNA/RNA polymerases"/>
    <property type="match status" value="1"/>
</dbReference>
<comment type="caution">
    <text evidence="3">The sequence shown here is derived from an EMBL/GenBank/DDBJ whole genome shotgun (WGS) entry which is preliminary data.</text>
</comment>
<accession>A0AAW2XS29</accession>
<dbReference type="Pfam" id="PF00078">
    <property type="entry name" value="RVT_1"/>
    <property type="match status" value="1"/>
</dbReference>
<evidence type="ECO:0000313" key="3">
    <source>
        <dbReference type="EMBL" id="KAL0456380.1"/>
    </source>
</evidence>
<proteinExistence type="predicted"/>